<keyword evidence="3" id="KW-1185">Reference proteome</keyword>
<evidence type="ECO:0000259" key="1">
    <source>
        <dbReference type="Pfam" id="PF20150"/>
    </source>
</evidence>
<dbReference type="PANTHER" id="PTHR42085">
    <property type="entry name" value="F-BOX DOMAIN-CONTAINING PROTEIN"/>
    <property type="match status" value="1"/>
</dbReference>
<proteinExistence type="predicted"/>
<accession>A0ABR1QJ69</accession>
<gene>
    <name evidence="2" type="ORF">PG986_005997</name>
</gene>
<organism evidence="2 3">
    <name type="scientific">Apiospora aurea</name>
    <dbReference type="NCBI Taxonomy" id="335848"/>
    <lineage>
        <taxon>Eukaryota</taxon>
        <taxon>Fungi</taxon>
        <taxon>Dikarya</taxon>
        <taxon>Ascomycota</taxon>
        <taxon>Pezizomycotina</taxon>
        <taxon>Sordariomycetes</taxon>
        <taxon>Xylariomycetidae</taxon>
        <taxon>Amphisphaeriales</taxon>
        <taxon>Apiosporaceae</taxon>
        <taxon>Apiospora</taxon>
    </lineage>
</organism>
<comment type="caution">
    <text evidence="2">The sequence shown here is derived from an EMBL/GenBank/DDBJ whole genome shotgun (WGS) entry which is preliminary data.</text>
</comment>
<protein>
    <recommendedName>
        <fullName evidence="1">2EXR domain-containing protein</fullName>
    </recommendedName>
</protein>
<evidence type="ECO:0000313" key="3">
    <source>
        <dbReference type="Proteomes" id="UP001391051"/>
    </source>
</evidence>
<dbReference type="InterPro" id="IPR045518">
    <property type="entry name" value="2EXR"/>
</dbReference>
<dbReference type="PANTHER" id="PTHR42085:SF2">
    <property type="entry name" value="F-BOX DOMAIN-CONTAINING PROTEIN"/>
    <property type="match status" value="1"/>
</dbReference>
<reference evidence="2 3" key="1">
    <citation type="submission" date="2023-01" db="EMBL/GenBank/DDBJ databases">
        <title>Analysis of 21 Apiospora genomes using comparative genomics revels a genus with tremendous synthesis potential of carbohydrate active enzymes and secondary metabolites.</title>
        <authorList>
            <person name="Sorensen T."/>
        </authorList>
    </citation>
    <scope>NUCLEOTIDE SEQUENCE [LARGE SCALE GENOMIC DNA]</scope>
    <source>
        <strain evidence="2 3">CBS 24483</strain>
    </source>
</reference>
<dbReference type="RefSeq" id="XP_066702081.1">
    <property type="nucleotide sequence ID" value="XM_066842219.1"/>
</dbReference>
<dbReference type="GeneID" id="92075281"/>
<name>A0ABR1QJ69_9PEZI</name>
<evidence type="ECO:0000313" key="2">
    <source>
        <dbReference type="EMBL" id="KAK7956775.1"/>
    </source>
</evidence>
<feature type="domain" description="2EXR" evidence="1">
    <location>
        <begin position="108"/>
        <end position="176"/>
    </location>
</feature>
<dbReference type="InterPro" id="IPR038883">
    <property type="entry name" value="AN11006-like"/>
</dbReference>
<dbReference type="Pfam" id="PF20150">
    <property type="entry name" value="2EXR"/>
    <property type="match status" value="1"/>
</dbReference>
<dbReference type="EMBL" id="JAQQWE010000004">
    <property type="protein sequence ID" value="KAK7956775.1"/>
    <property type="molecule type" value="Genomic_DNA"/>
</dbReference>
<dbReference type="Proteomes" id="UP001391051">
    <property type="component" value="Unassembled WGS sequence"/>
</dbReference>
<sequence length="368" mass="42993">MVPVVFPHLRGLRAETRIEYQHWRTISDRGQRAVLEWSKDPDPDTLERKLAEHMALSEPQVPPHLRPCNMAAEDALGSAATILPAFLQDTAPSASPACQEKKRNNNNRFMKLPLEIRNMIYQYCVFYPPVKELYHAYYSQQRPRGNGKRTSGVQRSTPTIYLLCKQITREALYVLRRRVFVIDRIPPWLMGHPNPLAICNFIHRDTLQNVRYLELRVAFGEGDYGSGDVWLSLVIDILSALAPRNSIIELKVFIKIHRVDIRHVWTRELVYYELLLQQLKDWEHKHGNRPCTVQFEHWVIDDPYAYRTGFRSKLLSIQGYGCLLTMVIRSADKTPPGPLTLAWQYNGVPLIMIHRFEQTRRERPEWKS</sequence>